<comment type="pathway">
    <text evidence="1">Carbohydrate degradation; pentose phosphate pathway; D-ribulose 5-phosphate from D-glucose 6-phosphate (oxidative stage): step 1/3.</text>
</comment>
<keyword evidence="11" id="KW-1185">Reference proteome</keyword>
<dbReference type="Gene3D" id="3.30.360.10">
    <property type="entry name" value="Dihydrodipicolinate Reductase, domain 2"/>
    <property type="match status" value="1"/>
</dbReference>
<dbReference type="PANTHER" id="PTHR23429">
    <property type="entry name" value="GLUCOSE-6-PHOSPHATE 1-DEHYDROGENASE G6PD"/>
    <property type="match status" value="1"/>
</dbReference>
<dbReference type="GO" id="GO:0050661">
    <property type="term" value="F:NADP binding"/>
    <property type="evidence" value="ECO:0007669"/>
    <property type="project" value="InterPro"/>
</dbReference>
<evidence type="ECO:0000259" key="9">
    <source>
        <dbReference type="Pfam" id="PF02781"/>
    </source>
</evidence>
<dbReference type="InterPro" id="IPR022675">
    <property type="entry name" value="G6P_DH_C"/>
</dbReference>
<dbReference type="VEuPathDB" id="MicrosporidiaDB:NEQG_00301"/>
<dbReference type="Gene3D" id="3.40.50.720">
    <property type="entry name" value="NAD(P)-binding Rossmann-like Domain"/>
    <property type="match status" value="2"/>
</dbReference>
<dbReference type="InterPro" id="IPR036291">
    <property type="entry name" value="NAD(P)-bd_dom_sf"/>
</dbReference>
<evidence type="ECO:0000313" key="10">
    <source>
        <dbReference type="EMBL" id="EIJ89531.1"/>
    </source>
</evidence>
<dbReference type="GO" id="GO:0009051">
    <property type="term" value="P:pentose-phosphate shunt, oxidative branch"/>
    <property type="evidence" value="ECO:0007669"/>
    <property type="project" value="TreeGrafter"/>
</dbReference>
<dbReference type="SUPFAM" id="SSF51735">
    <property type="entry name" value="NAD(P)-binding Rossmann-fold domains"/>
    <property type="match status" value="1"/>
</dbReference>
<evidence type="ECO:0000256" key="6">
    <source>
        <dbReference type="ARBA" id="ARBA00023002"/>
    </source>
</evidence>
<accession>I3EJY4</accession>
<gene>
    <name evidence="10" type="ORF">NEQG_00301</name>
</gene>
<dbReference type="InterPro" id="IPR001282">
    <property type="entry name" value="G6P_DH"/>
</dbReference>
<feature type="non-terminal residue" evidence="10">
    <location>
        <position position="1"/>
    </location>
</feature>
<dbReference type="UniPathway" id="UPA00115">
    <property type="reaction ID" value="UER00408"/>
</dbReference>
<feature type="domain" description="Glucose-6-phosphate dehydrogenase C-terminal" evidence="9">
    <location>
        <begin position="255"/>
        <end position="435"/>
    </location>
</feature>
<evidence type="ECO:0000256" key="1">
    <source>
        <dbReference type="ARBA" id="ARBA00004937"/>
    </source>
</evidence>
<sequence length="586" mass="66855">MIIIAGCTGDLSKKKLFPAINKLFRRELYNCTNTNYTNKELDLTDATLSSSTSAHNLSKYSPITHANPKDSKCNKNYLEATESKILYKKILQGDLLINNNIKIPRIIGYARSILNSTQFIQRIDPNISYLKETISNIEYYSGEYKDMVSNIYGMINEEYNMDSTVSNEPIYFYLAVPPEIYPSILKSVKILKNNGNNGIFKLPILLIEKPIGTSLNSFLQLKQDILSDLDRSLCVDHYLFKNVMVMYKDLYTTSVLQDIIVPEHISEVKAYFNEVIGVSGRESYYNTSGACRDVLQNHLLLIISTVLAGTNSRLSILQDITALTEGGTVFGVYKEYYKVISRSISVCDSVRESYSETSLEKISKIKNIPNKEIKNNGNIKNTDVKETFIRTVTKIGGNWNIPLKMTAGKKMPSHFVGVILIMKKSGILKFAKQKTDVKDYENLKLLEKIIKKLENPSKLDQDTQDISLSDDICVETDESVNESEESTENFDKTKNTKKTTISGKIKIKITPKEEISVELKYKNKLAKKVNIPIPKTEDKIDAYEHLFHQLIFKEDYSNFSALSEIEEQWRIVDPILDSENIRRVYY</sequence>
<evidence type="ECO:0000256" key="3">
    <source>
        <dbReference type="ARBA" id="ARBA00020444"/>
    </source>
</evidence>
<dbReference type="InterPro" id="IPR022674">
    <property type="entry name" value="G6P_DH_NAD-bd"/>
</dbReference>
<evidence type="ECO:0000256" key="5">
    <source>
        <dbReference type="ARBA" id="ARBA00022857"/>
    </source>
</evidence>
<evidence type="ECO:0000256" key="2">
    <source>
        <dbReference type="ARBA" id="ARBA00013019"/>
    </source>
</evidence>
<evidence type="ECO:0000256" key="7">
    <source>
        <dbReference type="ARBA" id="ARBA00023277"/>
    </source>
</evidence>
<evidence type="ECO:0000256" key="4">
    <source>
        <dbReference type="ARBA" id="ARBA00022526"/>
    </source>
</evidence>
<feature type="domain" description="Glucose-6-phosphate dehydrogenase NAD-binding" evidence="8">
    <location>
        <begin position="105"/>
        <end position="243"/>
    </location>
</feature>
<dbReference type="GO" id="GO:0004345">
    <property type="term" value="F:glucose-6-phosphate dehydrogenase activity"/>
    <property type="evidence" value="ECO:0007669"/>
    <property type="project" value="UniProtKB-EC"/>
</dbReference>
<dbReference type="SUPFAM" id="SSF55347">
    <property type="entry name" value="Glyceraldehyde-3-phosphate dehydrogenase-like, C-terminal domain"/>
    <property type="match status" value="2"/>
</dbReference>
<dbReference type="PANTHER" id="PTHR23429:SF0">
    <property type="entry name" value="GLUCOSE-6-PHOSPHATE 1-DEHYDROGENASE"/>
    <property type="match status" value="1"/>
</dbReference>
<dbReference type="EC" id="1.1.1.49" evidence="2"/>
<evidence type="ECO:0000259" key="8">
    <source>
        <dbReference type="Pfam" id="PF00479"/>
    </source>
</evidence>
<evidence type="ECO:0000313" key="11">
    <source>
        <dbReference type="Proteomes" id="UP000002872"/>
    </source>
</evidence>
<keyword evidence="7" id="KW-0119">Carbohydrate metabolism</keyword>
<dbReference type="OMA" id="NTSGACR"/>
<dbReference type="STRING" id="935791.I3EJY4"/>
<dbReference type="Pfam" id="PF02781">
    <property type="entry name" value="G6PD_C"/>
    <property type="match status" value="2"/>
</dbReference>
<dbReference type="GO" id="GO:0006006">
    <property type="term" value="P:glucose metabolic process"/>
    <property type="evidence" value="ECO:0007669"/>
    <property type="project" value="UniProtKB-KW"/>
</dbReference>
<reference evidence="10" key="1">
    <citation type="submission" date="2011-01" db="EMBL/GenBank/DDBJ databases">
        <title>The Genome Sequence of Nematocida parisii strain ERTm3.</title>
        <authorList>
            <consortium name="The Broad Institute Genome Sequencing Platform"/>
            <consortium name="The Broad Institute Genome Sequencing Center for Infectious Disease"/>
            <person name="Cuomo C."/>
            <person name="Troemel E."/>
            <person name="Young S.K."/>
            <person name="Zeng Q."/>
            <person name="Gargeya S."/>
            <person name="Fitzgerald M."/>
            <person name="Haas B."/>
            <person name="Abouelleil A."/>
            <person name="Alvarado L."/>
            <person name="Arachchi H.M."/>
            <person name="Berlin A."/>
            <person name="Chapman S.B."/>
            <person name="Gearin G."/>
            <person name="Goldberg J."/>
            <person name="Griggs A."/>
            <person name="Gujja S."/>
            <person name="Hansen M."/>
            <person name="Heiman D."/>
            <person name="Howarth C."/>
            <person name="Larimer J."/>
            <person name="Lui A."/>
            <person name="MacDonald P.J.P."/>
            <person name="McCowen C."/>
            <person name="Montmayeur A."/>
            <person name="Murphy C."/>
            <person name="Neiman D."/>
            <person name="Pearson M."/>
            <person name="Priest M."/>
            <person name="Roberts A."/>
            <person name="Saif S."/>
            <person name="Shea T."/>
            <person name="Sisk P."/>
            <person name="Stolte C."/>
            <person name="Sykes S."/>
            <person name="Wortman J."/>
            <person name="Nusbaum C."/>
            <person name="Birren B."/>
        </authorList>
    </citation>
    <scope>NUCLEOTIDE SEQUENCE</scope>
    <source>
        <strain evidence="10">ERTm3</strain>
    </source>
</reference>
<keyword evidence="4" id="KW-0313">Glucose metabolism</keyword>
<dbReference type="HOGENOM" id="CLU_032837_0_0_1"/>
<dbReference type="Proteomes" id="UP000002872">
    <property type="component" value="Unassembled WGS sequence"/>
</dbReference>
<organism evidence="10 11">
    <name type="scientific">Nematocida parisii (strain ERTm3)</name>
    <name type="common">Nematode killer fungus</name>
    <dbReference type="NCBI Taxonomy" id="935791"/>
    <lineage>
        <taxon>Eukaryota</taxon>
        <taxon>Fungi</taxon>
        <taxon>Fungi incertae sedis</taxon>
        <taxon>Microsporidia</taxon>
        <taxon>Nematocida</taxon>
    </lineage>
</organism>
<keyword evidence="5" id="KW-0521">NADP</keyword>
<protein>
    <recommendedName>
        <fullName evidence="3">Glucose-6-phosphate 1-dehydrogenase</fullName>
        <ecNumber evidence="2">1.1.1.49</ecNumber>
    </recommendedName>
</protein>
<name>I3EJY4_NEMP3</name>
<dbReference type="OrthoDB" id="60984at2759"/>
<proteinExistence type="predicted"/>
<feature type="domain" description="Glucose-6-phosphate dehydrogenase C-terminal" evidence="9">
    <location>
        <begin position="495"/>
        <end position="578"/>
    </location>
</feature>
<dbReference type="PRINTS" id="PR00079">
    <property type="entry name" value="G6PDHDRGNASE"/>
</dbReference>
<dbReference type="EMBL" id="GL870876">
    <property type="protein sequence ID" value="EIJ89531.1"/>
    <property type="molecule type" value="Genomic_DNA"/>
</dbReference>
<dbReference type="Pfam" id="PF00479">
    <property type="entry name" value="G6PD_N"/>
    <property type="match status" value="1"/>
</dbReference>
<keyword evidence="6" id="KW-0560">Oxidoreductase</keyword>
<dbReference type="InParanoid" id="I3EJY4"/>
<dbReference type="AlphaFoldDB" id="I3EJY4"/>